<feature type="transmembrane region" description="Helical" evidence="7">
    <location>
        <begin position="77"/>
        <end position="96"/>
    </location>
</feature>
<feature type="transmembrane region" description="Helical" evidence="7">
    <location>
        <begin position="382"/>
        <end position="404"/>
    </location>
</feature>
<dbReference type="InterPro" id="IPR020846">
    <property type="entry name" value="MFS_dom"/>
</dbReference>
<dbReference type="GO" id="GO:0005886">
    <property type="term" value="C:plasma membrane"/>
    <property type="evidence" value="ECO:0007669"/>
    <property type="project" value="UniProtKB-SubCell"/>
</dbReference>
<dbReference type="EMBL" id="SACT01000009">
    <property type="protein sequence ID" value="RVT48954.1"/>
    <property type="molecule type" value="Genomic_DNA"/>
</dbReference>
<dbReference type="InterPro" id="IPR011701">
    <property type="entry name" value="MFS"/>
</dbReference>
<dbReference type="Pfam" id="PF07690">
    <property type="entry name" value="MFS_1"/>
    <property type="match status" value="1"/>
</dbReference>
<dbReference type="Gene3D" id="1.20.1250.20">
    <property type="entry name" value="MFS general substrate transporter like domains"/>
    <property type="match status" value="1"/>
</dbReference>
<evidence type="ECO:0000256" key="3">
    <source>
        <dbReference type="ARBA" id="ARBA00022692"/>
    </source>
</evidence>
<dbReference type="OrthoDB" id="5966585at2"/>
<keyword evidence="10" id="KW-1185">Reference proteome</keyword>
<dbReference type="PANTHER" id="PTHR43124">
    <property type="entry name" value="PURINE EFFLUX PUMP PBUE"/>
    <property type="match status" value="1"/>
</dbReference>
<organism evidence="9 10">
    <name type="scientific">Rubrivivax albus</name>
    <dbReference type="NCBI Taxonomy" id="2499835"/>
    <lineage>
        <taxon>Bacteria</taxon>
        <taxon>Pseudomonadati</taxon>
        <taxon>Pseudomonadota</taxon>
        <taxon>Betaproteobacteria</taxon>
        <taxon>Burkholderiales</taxon>
        <taxon>Sphaerotilaceae</taxon>
        <taxon>Rubrivivax</taxon>
    </lineage>
</organism>
<dbReference type="PROSITE" id="PS50850">
    <property type="entry name" value="MFS"/>
    <property type="match status" value="1"/>
</dbReference>
<dbReference type="PANTHER" id="PTHR43124:SF3">
    <property type="entry name" value="CHLORAMPHENICOL EFFLUX PUMP RV0191"/>
    <property type="match status" value="1"/>
</dbReference>
<dbReference type="InterPro" id="IPR050189">
    <property type="entry name" value="MFS_Efflux_Transporters"/>
</dbReference>
<gene>
    <name evidence="9" type="ORF">ENE75_21640</name>
</gene>
<sequence>MTAPARRWPVVARLGVAQTLAWASSYYLPALLAVPMARDLGVAPTTVFGAFSLAMLLAAAVGPAAGRAIDQRGGRPVLIASNLVFAAGLGGLALAQGPWTLFAAWLLIGAAMGAGLYEAGFATLVRLWGHGARGGITGITLIAGFASTVGWPLSAWLEAEFGWRVACGVWALLHLGLGVPLNASLPKAPPMPPSTAPNVQAERESEGSTVPPTATATAADFTDPPPLAHPLRAGVLLSFVFAATWFVSTAMASHLPAVLQLAGAGAAAAVAVGTLIGPAQVAGRLLEAGWLRRLHPLLSARLAALGHPVGVVVLATVGPVAAPAFAILHGLGNGIMTIAKGTLPLAIFGPRGYGQMQGLLMAPTRLAQAASPLVFGAALQGWGFGAMALSSGLCLLGFVALLVLPRASGMRTPPD</sequence>
<reference evidence="9 10" key="1">
    <citation type="submission" date="2019-01" db="EMBL/GenBank/DDBJ databases">
        <authorList>
            <person name="Chen W.-M."/>
        </authorList>
    </citation>
    <scope>NUCLEOTIDE SEQUENCE [LARGE SCALE GENOMIC DNA]</scope>
    <source>
        <strain evidence="9 10">ICH-3</strain>
    </source>
</reference>
<feature type="transmembrane region" description="Helical" evidence="7">
    <location>
        <begin position="102"/>
        <end position="124"/>
    </location>
</feature>
<feature type="transmembrane region" description="Helical" evidence="7">
    <location>
        <begin position="302"/>
        <end position="328"/>
    </location>
</feature>
<comment type="caution">
    <text evidence="9">The sequence shown here is derived from an EMBL/GenBank/DDBJ whole genome shotgun (WGS) entry which is preliminary data.</text>
</comment>
<evidence type="ECO:0000259" key="8">
    <source>
        <dbReference type="PROSITE" id="PS50850"/>
    </source>
</evidence>
<feature type="compositionally biased region" description="Low complexity" evidence="6">
    <location>
        <begin position="209"/>
        <end position="222"/>
    </location>
</feature>
<evidence type="ECO:0000313" key="10">
    <source>
        <dbReference type="Proteomes" id="UP000288178"/>
    </source>
</evidence>
<dbReference type="AlphaFoldDB" id="A0A437JQ01"/>
<evidence type="ECO:0000256" key="4">
    <source>
        <dbReference type="ARBA" id="ARBA00022989"/>
    </source>
</evidence>
<feature type="transmembrane region" description="Helical" evidence="7">
    <location>
        <begin position="47"/>
        <end position="65"/>
    </location>
</feature>
<name>A0A437JQ01_9BURK</name>
<keyword evidence="5 7" id="KW-0472">Membrane</keyword>
<feature type="region of interest" description="Disordered" evidence="6">
    <location>
        <begin position="188"/>
        <end position="223"/>
    </location>
</feature>
<feature type="transmembrane region" description="Helical" evidence="7">
    <location>
        <begin position="233"/>
        <end position="252"/>
    </location>
</feature>
<dbReference type="RefSeq" id="WP_128200581.1">
    <property type="nucleotide sequence ID" value="NZ_SACT01000009.1"/>
</dbReference>
<evidence type="ECO:0000313" key="9">
    <source>
        <dbReference type="EMBL" id="RVT48954.1"/>
    </source>
</evidence>
<evidence type="ECO:0000256" key="5">
    <source>
        <dbReference type="ARBA" id="ARBA00023136"/>
    </source>
</evidence>
<feature type="domain" description="Major facilitator superfamily (MFS) profile" evidence="8">
    <location>
        <begin position="10"/>
        <end position="409"/>
    </location>
</feature>
<feature type="transmembrane region" description="Helical" evidence="7">
    <location>
        <begin position="136"/>
        <end position="155"/>
    </location>
</feature>
<dbReference type="Proteomes" id="UP000288178">
    <property type="component" value="Unassembled WGS sequence"/>
</dbReference>
<evidence type="ECO:0000256" key="6">
    <source>
        <dbReference type="SAM" id="MobiDB-lite"/>
    </source>
</evidence>
<keyword evidence="4 7" id="KW-1133">Transmembrane helix</keyword>
<keyword evidence="3 7" id="KW-0812">Transmembrane</keyword>
<evidence type="ECO:0000256" key="7">
    <source>
        <dbReference type="SAM" id="Phobius"/>
    </source>
</evidence>
<evidence type="ECO:0000256" key="2">
    <source>
        <dbReference type="ARBA" id="ARBA00022475"/>
    </source>
</evidence>
<dbReference type="GO" id="GO:0022857">
    <property type="term" value="F:transmembrane transporter activity"/>
    <property type="evidence" value="ECO:0007669"/>
    <property type="project" value="InterPro"/>
</dbReference>
<proteinExistence type="predicted"/>
<feature type="transmembrane region" description="Helical" evidence="7">
    <location>
        <begin position="258"/>
        <end position="281"/>
    </location>
</feature>
<evidence type="ECO:0000256" key="1">
    <source>
        <dbReference type="ARBA" id="ARBA00004651"/>
    </source>
</evidence>
<accession>A0A437JQ01</accession>
<comment type="subcellular location">
    <subcellularLocation>
        <location evidence="1">Cell membrane</location>
        <topology evidence="1">Multi-pass membrane protein</topology>
    </subcellularLocation>
</comment>
<protein>
    <submittedName>
        <fullName evidence="9">MFS transporter</fullName>
    </submittedName>
</protein>
<keyword evidence="2" id="KW-1003">Cell membrane</keyword>
<dbReference type="InterPro" id="IPR036259">
    <property type="entry name" value="MFS_trans_sf"/>
</dbReference>
<dbReference type="SUPFAM" id="SSF103473">
    <property type="entry name" value="MFS general substrate transporter"/>
    <property type="match status" value="1"/>
</dbReference>